<dbReference type="RefSeq" id="NP_818726.1">
    <property type="nucleotide sequence ID" value="NC_004690.1"/>
</dbReference>
<organismHost>
    <name type="scientific">Adoxophyes honmai</name>
    <name type="common">Smaller tea tortrix moth</name>
    <dbReference type="NCBI Taxonomy" id="85585"/>
</organismHost>
<evidence type="ECO:0000313" key="1">
    <source>
        <dbReference type="EMBL" id="BAC67330.1"/>
    </source>
</evidence>
<dbReference type="Pfam" id="PF04878">
    <property type="entry name" value="Baculo_p48"/>
    <property type="match status" value="1"/>
</dbReference>
<organism evidence="1 2">
    <name type="scientific">Adoxophyes honmai nucleopolyhedrovirus</name>
    <dbReference type="NCBI Taxonomy" id="224399"/>
    <lineage>
        <taxon>Viruses</taxon>
        <taxon>Viruses incertae sedis</taxon>
        <taxon>Naldaviricetes</taxon>
        <taxon>Lefavirales</taxon>
        <taxon>Baculoviridae</taxon>
        <taxon>Alphabaculovirus</taxon>
        <taxon>Alphabaculovirus adhonmai</taxon>
    </lineage>
</organism>
<keyword evidence="2" id="KW-1185">Reference proteome</keyword>
<dbReference type="EMBL" id="AP006270">
    <property type="protein sequence ID" value="BAC67330.1"/>
    <property type="molecule type" value="Genomic_DNA"/>
</dbReference>
<accession>Q80LL7</accession>
<dbReference type="GeneID" id="1485829"/>
<dbReference type="KEGG" id="vg:1485829"/>
<sequence>MNGNSVNYTLKFSKNDNDVKTVNLIVHLQEHEIESMAFLFSKYYDQKKFINIKGLTFHSEFRKCIDNVKQSFDSQQNNSDLKKIFTAFLNHEFMNQVKNFKEIMQYLQKYYKPMLKPSITEIGHDCKVCPYGAIQCLQCKIKYLSVAISHFDETIQKGWDIFLRPMFGIPILLNILIRTDYTNHFFSADDLITNAFARFFNNILCDRAHKYLEYKMVQPLIDECHRASTGLSVDDFERLLCILKSQNTLDNPLYAPFRKFMLQLCLKTKIKNSKINKIASVVFTGLYLRLYLESAINKFGISDKTCFEVSKQMTPFEMEIRNVCRFILNKYTDHQFERFMLKLANIKRDLVIDQYIIREDYIRKLMNQHKLDDDIALLLNQNV</sequence>
<evidence type="ECO:0008006" key="3">
    <source>
        <dbReference type="Google" id="ProtNLM"/>
    </source>
</evidence>
<dbReference type="Proteomes" id="UP000232720">
    <property type="component" value="Genome"/>
</dbReference>
<proteinExistence type="predicted"/>
<dbReference type="OrthoDB" id="4662at10239"/>
<reference evidence="1 2" key="1">
    <citation type="journal article" date="2003" name="Virology">
        <title>Genome sequence and organization of a nucleopolyhedrovirus isolated from the smaller tea tortrix, Adoxophyes honmai.</title>
        <authorList>
            <person name="Nakai M."/>
            <person name="Goto C."/>
            <person name="Kang W."/>
            <person name="Shikata M."/>
            <person name="Luque T."/>
            <person name="Kunimi Y."/>
        </authorList>
    </citation>
    <scope>NUCLEOTIDE SEQUENCE [LARGE SCALE GENOMIC DNA]</scope>
    <source>
        <strain evidence="1 2">ADN001</strain>
    </source>
</reference>
<name>Q80LL7_NPVAH</name>
<protein>
    <recommendedName>
        <fullName evidence="3">P48</fullName>
    </recommendedName>
</protein>
<dbReference type="InterPro" id="IPR006962">
    <property type="entry name" value="P48_Baculovir"/>
</dbReference>
<evidence type="ECO:0000313" key="2">
    <source>
        <dbReference type="Proteomes" id="UP000232720"/>
    </source>
</evidence>